<comment type="caution">
    <text evidence="1">The sequence shown here is derived from an EMBL/GenBank/DDBJ whole genome shotgun (WGS) entry which is preliminary data.</text>
</comment>
<evidence type="ECO:0000313" key="2">
    <source>
        <dbReference type="Proteomes" id="UP000887013"/>
    </source>
</evidence>
<organism evidence="1 2">
    <name type="scientific">Nephila pilipes</name>
    <name type="common">Giant wood spider</name>
    <name type="synonym">Nephila maculata</name>
    <dbReference type="NCBI Taxonomy" id="299642"/>
    <lineage>
        <taxon>Eukaryota</taxon>
        <taxon>Metazoa</taxon>
        <taxon>Ecdysozoa</taxon>
        <taxon>Arthropoda</taxon>
        <taxon>Chelicerata</taxon>
        <taxon>Arachnida</taxon>
        <taxon>Araneae</taxon>
        <taxon>Araneomorphae</taxon>
        <taxon>Entelegynae</taxon>
        <taxon>Araneoidea</taxon>
        <taxon>Nephilidae</taxon>
        <taxon>Nephila</taxon>
    </lineage>
</organism>
<dbReference type="InterPro" id="IPR012337">
    <property type="entry name" value="RNaseH-like_sf"/>
</dbReference>
<dbReference type="AlphaFoldDB" id="A0A8X6MHY9"/>
<dbReference type="GO" id="GO:0003676">
    <property type="term" value="F:nucleic acid binding"/>
    <property type="evidence" value="ECO:0007669"/>
    <property type="project" value="InterPro"/>
</dbReference>
<reference evidence="1" key="1">
    <citation type="submission" date="2020-08" db="EMBL/GenBank/DDBJ databases">
        <title>Multicomponent nature underlies the extraordinary mechanical properties of spider dragline silk.</title>
        <authorList>
            <person name="Kono N."/>
            <person name="Nakamura H."/>
            <person name="Mori M."/>
            <person name="Yoshida Y."/>
            <person name="Ohtoshi R."/>
            <person name="Malay A.D."/>
            <person name="Moran D.A.P."/>
            <person name="Tomita M."/>
            <person name="Numata K."/>
            <person name="Arakawa K."/>
        </authorList>
    </citation>
    <scope>NUCLEOTIDE SEQUENCE</scope>
</reference>
<dbReference type="Proteomes" id="UP000887013">
    <property type="component" value="Unassembled WGS sequence"/>
</dbReference>
<dbReference type="Gene3D" id="3.30.420.10">
    <property type="entry name" value="Ribonuclease H-like superfamily/Ribonuclease H"/>
    <property type="match status" value="1"/>
</dbReference>
<dbReference type="CDD" id="cd09276">
    <property type="entry name" value="Rnase_HI_RT_non_LTR"/>
    <property type="match status" value="1"/>
</dbReference>
<dbReference type="InterPro" id="IPR036397">
    <property type="entry name" value="RNaseH_sf"/>
</dbReference>
<gene>
    <name evidence="1" type="primary">AVEN_117599_1</name>
    <name evidence="1" type="ORF">NPIL_451571</name>
</gene>
<accession>A0A8X6MHY9</accession>
<protein>
    <submittedName>
        <fullName evidence="1">RNase H domain-containing protein</fullName>
    </submittedName>
</protein>
<dbReference type="OrthoDB" id="6436180at2759"/>
<sequence length="147" mass="16910">ILFSETNKKHNIPEYLRQIVLEALNIIPKKALQIFTDGNKNEDNLSGNSIVVKNTIYQLSNKISNSNHCSAFRWELFAIEDDLKAAATCTLNQDFWILTNNRSSIQHLRNWFCICNKVPISILLFYHDVHLQWIPSHIGISGNKMAN</sequence>
<evidence type="ECO:0000313" key="1">
    <source>
        <dbReference type="EMBL" id="GFS57929.1"/>
    </source>
</evidence>
<dbReference type="SUPFAM" id="SSF53098">
    <property type="entry name" value="Ribonuclease H-like"/>
    <property type="match status" value="1"/>
</dbReference>
<keyword evidence="2" id="KW-1185">Reference proteome</keyword>
<name>A0A8X6MHY9_NEPPI</name>
<dbReference type="EMBL" id="BMAW01092972">
    <property type="protein sequence ID" value="GFS57929.1"/>
    <property type="molecule type" value="Genomic_DNA"/>
</dbReference>
<proteinExistence type="predicted"/>
<feature type="non-terminal residue" evidence="1">
    <location>
        <position position="1"/>
    </location>
</feature>